<dbReference type="PANTHER" id="PTHR31573:SF1">
    <property type="entry name" value="DNA OXIDATIVE DEMETHYLASE ALKBH2"/>
    <property type="match status" value="1"/>
</dbReference>
<comment type="caution">
    <text evidence="3">The sequence shown here is derived from an EMBL/GenBank/DDBJ whole genome shotgun (WGS) entry which is preliminary data.</text>
</comment>
<dbReference type="InterPro" id="IPR005123">
    <property type="entry name" value="Oxoglu/Fe-dep_dioxygenase_dom"/>
</dbReference>
<feature type="binding site" evidence="1">
    <location>
        <position position="221"/>
    </location>
    <ligand>
        <name>2-oxoglutarate</name>
        <dbReference type="ChEBI" id="CHEBI:16810"/>
    </ligand>
</feature>
<feature type="binding site" evidence="1">
    <location>
        <position position="145"/>
    </location>
    <ligand>
        <name>2-oxoglutarate</name>
        <dbReference type="ChEBI" id="CHEBI:16810"/>
    </ligand>
</feature>
<keyword evidence="4" id="KW-1185">Reference proteome</keyword>
<dbReference type="SUPFAM" id="SSF51197">
    <property type="entry name" value="Clavaminate synthase-like"/>
    <property type="match status" value="1"/>
</dbReference>
<dbReference type="PROSITE" id="PS51471">
    <property type="entry name" value="FE2OG_OXY"/>
    <property type="match status" value="1"/>
</dbReference>
<dbReference type="GO" id="GO:0006307">
    <property type="term" value="P:DNA alkylation repair"/>
    <property type="evidence" value="ECO:0007669"/>
    <property type="project" value="TreeGrafter"/>
</dbReference>
<dbReference type="Proteomes" id="UP000279259">
    <property type="component" value="Unassembled WGS sequence"/>
</dbReference>
<dbReference type="GO" id="GO:0008198">
    <property type="term" value="F:ferrous iron binding"/>
    <property type="evidence" value="ECO:0007669"/>
    <property type="project" value="TreeGrafter"/>
</dbReference>
<dbReference type="InterPro" id="IPR032852">
    <property type="entry name" value="ALKBH2"/>
</dbReference>
<sequence length="264" mass="30033">MKRSSSISLGSSSGSKRQASLAGFLKPSQQTRVDHGKRRNLDLLYFDRFVTPSCAGQLTKYLLDALPWYRVKYTVRGFDVNTPRYTTVFGKDSTDTKWEDYACKPRAIPEILLRLMRKVEEVTGETYNFTLVNYYSSGTDSISYHSDSESFLGPNPCIASLSLGAPRDFHLRHVDYKTNDVPPQKFVLHDGDMVVMRGKTQHRWQHAVPKRKHADGRINITFRKGVVRYATANYNQYNVGKGPMYRWEKGRMMEKAASGGLSGP</sequence>
<dbReference type="PANTHER" id="PTHR31573">
    <property type="entry name" value="ALPHA-KETOGLUTARATE-DEPENDENT DIOXYGENASE ALKB HOMOLOG 2"/>
    <property type="match status" value="1"/>
</dbReference>
<evidence type="ECO:0000313" key="4">
    <source>
        <dbReference type="Proteomes" id="UP000279259"/>
    </source>
</evidence>
<dbReference type="GO" id="GO:0051747">
    <property type="term" value="F:cytosine C-5 DNA demethylase activity"/>
    <property type="evidence" value="ECO:0007669"/>
    <property type="project" value="TreeGrafter"/>
</dbReference>
<organism evidence="3 4">
    <name type="scientific">Saitozyma podzolica</name>
    <dbReference type="NCBI Taxonomy" id="1890683"/>
    <lineage>
        <taxon>Eukaryota</taxon>
        <taxon>Fungi</taxon>
        <taxon>Dikarya</taxon>
        <taxon>Basidiomycota</taxon>
        <taxon>Agaricomycotina</taxon>
        <taxon>Tremellomycetes</taxon>
        <taxon>Tremellales</taxon>
        <taxon>Trimorphomycetaceae</taxon>
        <taxon>Saitozyma</taxon>
    </lineage>
</organism>
<dbReference type="Gene3D" id="2.60.120.590">
    <property type="entry name" value="Alpha-ketoglutarate-dependent dioxygenase AlkB-like"/>
    <property type="match status" value="1"/>
</dbReference>
<dbReference type="STRING" id="1890683.A0A427YSL8"/>
<feature type="domain" description="Fe2OG dioxygenase" evidence="2">
    <location>
        <begin position="126"/>
        <end position="226"/>
    </location>
</feature>
<feature type="binding site" evidence="1">
    <location>
        <position position="217"/>
    </location>
    <ligand>
        <name>2-oxoglutarate</name>
        <dbReference type="ChEBI" id="CHEBI:16810"/>
    </ligand>
</feature>
<evidence type="ECO:0000313" key="3">
    <source>
        <dbReference type="EMBL" id="RSH94011.1"/>
    </source>
</evidence>
<name>A0A427YSL8_9TREE</name>
<dbReference type="InterPro" id="IPR037151">
    <property type="entry name" value="AlkB-like_sf"/>
</dbReference>
<reference evidence="3 4" key="1">
    <citation type="submission" date="2018-11" db="EMBL/GenBank/DDBJ databases">
        <title>Genome sequence of Saitozyma podzolica DSM 27192.</title>
        <authorList>
            <person name="Aliyu H."/>
            <person name="Gorte O."/>
            <person name="Ochsenreither K."/>
        </authorList>
    </citation>
    <scope>NUCLEOTIDE SEQUENCE [LARGE SCALE GENOMIC DNA]</scope>
    <source>
        <strain evidence="3 4">DSM 27192</strain>
    </source>
</reference>
<dbReference type="OrthoDB" id="545910at2759"/>
<dbReference type="Pfam" id="PF13532">
    <property type="entry name" value="2OG-FeII_Oxy_2"/>
    <property type="match status" value="1"/>
</dbReference>
<protein>
    <recommendedName>
        <fullName evidence="2">Fe2OG dioxygenase domain-containing protein</fullName>
    </recommendedName>
</protein>
<feature type="binding site" evidence="1">
    <location>
        <position position="206"/>
    </location>
    <ligand>
        <name>2-oxoglutarate</name>
        <dbReference type="ChEBI" id="CHEBI:16810"/>
    </ligand>
</feature>
<accession>A0A427YSL8</accession>
<dbReference type="AlphaFoldDB" id="A0A427YSL8"/>
<dbReference type="EMBL" id="RSCD01000003">
    <property type="protein sequence ID" value="RSH94011.1"/>
    <property type="molecule type" value="Genomic_DNA"/>
</dbReference>
<feature type="binding site" evidence="1">
    <location>
        <position position="135"/>
    </location>
    <ligand>
        <name>2-oxoglutarate</name>
        <dbReference type="ChEBI" id="CHEBI:16810"/>
    </ligand>
</feature>
<evidence type="ECO:0000259" key="2">
    <source>
        <dbReference type="PROSITE" id="PS51471"/>
    </source>
</evidence>
<proteinExistence type="predicted"/>
<feature type="binding site" evidence="1">
    <location>
        <position position="223"/>
    </location>
    <ligand>
        <name>2-oxoglutarate</name>
        <dbReference type="ChEBI" id="CHEBI:16810"/>
    </ligand>
</feature>
<gene>
    <name evidence="3" type="ORF">EHS25_006664</name>
</gene>
<dbReference type="InterPro" id="IPR027450">
    <property type="entry name" value="AlkB-like"/>
</dbReference>
<dbReference type="GO" id="GO:0035516">
    <property type="term" value="F:broad specificity oxidative DNA demethylase activity"/>
    <property type="evidence" value="ECO:0007669"/>
    <property type="project" value="TreeGrafter"/>
</dbReference>
<evidence type="ECO:0000256" key="1">
    <source>
        <dbReference type="PIRSR" id="PIRSR632852-1"/>
    </source>
</evidence>
<feature type="binding site" evidence="1">
    <location>
        <position position="133"/>
    </location>
    <ligand>
        <name>2-oxoglutarate</name>
        <dbReference type="ChEBI" id="CHEBI:16810"/>
    </ligand>
</feature>